<dbReference type="AlphaFoldDB" id="A0A194ALY8"/>
<dbReference type="Proteomes" id="UP000095200">
    <property type="component" value="Unassembled WGS sequence"/>
</dbReference>
<keyword evidence="5 8" id="KW-0808">Transferase</keyword>
<dbReference type="FunFam" id="3.40.640.10:FF:000053">
    <property type="entry name" value="Aminotransferase, class I"/>
    <property type="match status" value="1"/>
</dbReference>
<comment type="caution">
    <text evidence="8">The sequence shown here is derived from an EMBL/GenBank/DDBJ whole genome shotgun (WGS) entry which is preliminary data.</text>
</comment>
<name>A0A194ALY8_9BACT</name>
<dbReference type="PANTHER" id="PTHR42790">
    <property type="entry name" value="AMINOTRANSFERASE"/>
    <property type="match status" value="1"/>
</dbReference>
<dbReference type="SUPFAM" id="SSF53383">
    <property type="entry name" value="PLP-dependent transferases"/>
    <property type="match status" value="1"/>
</dbReference>
<evidence type="ECO:0000256" key="6">
    <source>
        <dbReference type="ARBA" id="ARBA00022898"/>
    </source>
</evidence>
<gene>
    <name evidence="8" type="ORF">DPF_2400</name>
</gene>
<dbReference type="InterPro" id="IPR015421">
    <property type="entry name" value="PyrdxlP-dep_Trfase_major"/>
</dbReference>
<keyword evidence="4 8" id="KW-0032">Aminotransferase</keyword>
<protein>
    <submittedName>
        <fullName evidence="8">Aspartate aminotransferase</fullName>
    </submittedName>
</protein>
<dbReference type="InterPro" id="IPR004839">
    <property type="entry name" value="Aminotransferase_I/II_large"/>
</dbReference>
<accession>A0A194ALY8</accession>
<reference evidence="9" key="1">
    <citation type="submission" date="2016-06" db="EMBL/GenBank/DDBJ databases">
        <title>Draft genome sequence of Desulfoplanes formicivorans strain Pf12B.</title>
        <authorList>
            <person name="Watanabe M."/>
            <person name="Kojima H."/>
            <person name="Fukui M."/>
        </authorList>
    </citation>
    <scope>NUCLEOTIDE SEQUENCE [LARGE SCALE GENOMIC DNA]</scope>
    <source>
        <strain evidence="9">Pf12B</strain>
    </source>
</reference>
<dbReference type="Pfam" id="PF00155">
    <property type="entry name" value="Aminotran_1_2"/>
    <property type="match status" value="1"/>
</dbReference>
<evidence type="ECO:0000256" key="1">
    <source>
        <dbReference type="ARBA" id="ARBA00001933"/>
    </source>
</evidence>
<sequence length="401" mass="44551">MIQERFSQRIQSVPRSFIREILKVTADPSIISFAGGLPNPELFPVQEMSRAARDVLDEVGPAALQYSTTEGFPPLREAIAARYVAKGVQVDPDHIIVTTGSQQCLDILGKILVNPGDTVVMERPGYLGAIQSFGLFEPVFQTVSLQNGGPDLDELERIFETAHPKIFYAVPNFQNPSGMTYDHAARQALADLLKRYPDVLFVEDDPYGELRFAGSPQPLLFSLTRGRSVLLGSFSKIASPGMRLGWMVVTDDALRDMAVRAKQASDLHTSTFTQQVMARYLADNDMTRHIARICQRYGEQCEVMCEALDVSMPDGLRYIRPEGGMFVWIELPEGYRAMELFDLAIAAKVAFVPGTPFYVDGSGEHTLRLNFSNSDPKRIREGIDRLAGCMQTFLEASSPSR</sequence>
<evidence type="ECO:0000259" key="7">
    <source>
        <dbReference type="Pfam" id="PF00155"/>
    </source>
</evidence>
<dbReference type="InterPro" id="IPR015422">
    <property type="entry name" value="PyrdxlP-dep_Trfase_small"/>
</dbReference>
<evidence type="ECO:0000313" key="9">
    <source>
        <dbReference type="Proteomes" id="UP000095200"/>
    </source>
</evidence>
<dbReference type="GO" id="GO:0030170">
    <property type="term" value="F:pyridoxal phosphate binding"/>
    <property type="evidence" value="ECO:0007669"/>
    <property type="project" value="InterPro"/>
</dbReference>
<evidence type="ECO:0000256" key="5">
    <source>
        <dbReference type="ARBA" id="ARBA00022679"/>
    </source>
</evidence>
<dbReference type="GO" id="GO:0008483">
    <property type="term" value="F:transaminase activity"/>
    <property type="evidence" value="ECO:0007669"/>
    <property type="project" value="UniProtKB-KW"/>
</dbReference>
<dbReference type="Gene3D" id="3.40.640.10">
    <property type="entry name" value="Type I PLP-dependent aspartate aminotransferase-like (Major domain)"/>
    <property type="match status" value="1"/>
</dbReference>
<evidence type="ECO:0000256" key="4">
    <source>
        <dbReference type="ARBA" id="ARBA00022576"/>
    </source>
</evidence>
<feature type="domain" description="Aminotransferase class I/classII large" evidence="7">
    <location>
        <begin position="44"/>
        <end position="386"/>
    </location>
</feature>
<dbReference type="EMBL" id="BDFE01000020">
    <property type="protein sequence ID" value="GAU09669.1"/>
    <property type="molecule type" value="Genomic_DNA"/>
</dbReference>
<organism evidence="8 9">
    <name type="scientific">Desulfoplanes formicivorans</name>
    <dbReference type="NCBI Taxonomy" id="1592317"/>
    <lineage>
        <taxon>Bacteria</taxon>
        <taxon>Pseudomonadati</taxon>
        <taxon>Thermodesulfobacteriota</taxon>
        <taxon>Desulfovibrionia</taxon>
        <taxon>Desulfovibrionales</taxon>
        <taxon>Desulfoplanaceae</taxon>
        <taxon>Desulfoplanes</taxon>
    </lineage>
</organism>
<dbReference type="GO" id="GO:1901605">
    <property type="term" value="P:alpha-amino acid metabolic process"/>
    <property type="evidence" value="ECO:0007669"/>
    <property type="project" value="TreeGrafter"/>
</dbReference>
<dbReference type="Gene3D" id="3.90.1150.10">
    <property type="entry name" value="Aspartate Aminotransferase, domain 1"/>
    <property type="match status" value="1"/>
</dbReference>
<evidence type="ECO:0000313" key="8">
    <source>
        <dbReference type="EMBL" id="GAU09669.1"/>
    </source>
</evidence>
<dbReference type="InterPro" id="IPR050859">
    <property type="entry name" value="Class-I_PLP-dep_aminotransf"/>
</dbReference>
<dbReference type="CDD" id="cd00609">
    <property type="entry name" value="AAT_like"/>
    <property type="match status" value="1"/>
</dbReference>
<dbReference type="PANTHER" id="PTHR42790:SF19">
    <property type="entry name" value="KYNURENINE_ALPHA-AMINOADIPATE AMINOTRANSFERASE, MITOCHONDRIAL"/>
    <property type="match status" value="1"/>
</dbReference>
<dbReference type="STRING" id="1592317.DPF_2400"/>
<dbReference type="OrthoDB" id="9808770at2"/>
<dbReference type="InterPro" id="IPR015424">
    <property type="entry name" value="PyrdxlP-dep_Trfase"/>
</dbReference>
<keyword evidence="6" id="KW-0663">Pyridoxal phosphate</keyword>
<keyword evidence="9" id="KW-1185">Reference proteome</keyword>
<evidence type="ECO:0000256" key="3">
    <source>
        <dbReference type="ARBA" id="ARBA00011738"/>
    </source>
</evidence>
<comment type="similarity">
    <text evidence="2">Belongs to the class-I pyridoxal-phosphate-dependent aminotransferase family.</text>
</comment>
<comment type="subunit">
    <text evidence="3">Homodimer.</text>
</comment>
<evidence type="ECO:0000256" key="2">
    <source>
        <dbReference type="ARBA" id="ARBA00007441"/>
    </source>
</evidence>
<comment type="cofactor">
    <cofactor evidence="1">
        <name>pyridoxal 5'-phosphate</name>
        <dbReference type="ChEBI" id="CHEBI:597326"/>
    </cofactor>
</comment>
<proteinExistence type="inferred from homology"/>